<evidence type="ECO:0000256" key="1">
    <source>
        <dbReference type="ARBA" id="ARBA00004479"/>
    </source>
</evidence>
<dbReference type="SUPFAM" id="SSF69179">
    <property type="entry name" value="Integrin domains"/>
    <property type="match status" value="1"/>
</dbReference>
<reference evidence="6" key="1">
    <citation type="submission" date="2014-12" db="EMBL/GenBank/DDBJ databases">
        <title>Insight into the proteome of Arion vulgaris.</title>
        <authorList>
            <person name="Aradska J."/>
            <person name="Bulat T."/>
            <person name="Smidak R."/>
            <person name="Sarate P."/>
            <person name="Gangsoo J."/>
            <person name="Sialana F."/>
            <person name="Bilban M."/>
            <person name="Lubec G."/>
        </authorList>
    </citation>
    <scope>NUCLEOTIDE SEQUENCE</scope>
    <source>
        <tissue evidence="6">Skin</tissue>
    </source>
</reference>
<dbReference type="InterPro" id="IPR048286">
    <property type="entry name" value="Integrin_alpha_Ig-like_3"/>
</dbReference>
<keyword evidence="4" id="KW-0325">Glycoprotein</keyword>
<evidence type="ECO:0000259" key="5">
    <source>
        <dbReference type="Pfam" id="PF20806"/>
    </source>
</evidence>
<keyword evidence="3" id="KW-0472">Membrane</keyword>
<comment type="subcellular location">
    <subcellularLocation>
        <location evidence="1">Membrane</location>
        <topology evidence="1">Single-pass type I membrane protein</topology>
    </subcellularLocation>
</comment>
<evidence type="ECO:0000256" key="4">
    <source>
        <dbReference type="ARBA" id="ARBA00023180"/>
    </source>
</evidence>
<accession>A0A0B6YXD7</accession>
<protein>
    <recommendedName>
        <fullName evidence="5">Integrin alpha third immunoglobulin-like domain-containing protein</fullName>
    </recommendedName>
</protein>
<sequence length="129" mass="14603">ISESYIEISWPYEVGGEKTGKHLLYLMRKPKIVGPVIKCNDAEIEQYINPYRIKEVIEDDKVAKGASKDAEISSDVSVFPEIDPSNRRKKREADRTKRAATTLVFSCDDGSAKCFTYKCRIGKLEPNIT</sequence>
<dbReference type="GO" id="GO:0007229">
    <property type="term" value="P:integrin-mediated signaling pathway"/>
    <property type="evidence" value="ECO:0007669"/>
    <property type="project" value="UniProtKB-KW"/>
</dbReference>
<proteinExistence type="predicted"/>
<dbReference type="EMBL" id="HACG01014003">
    <property type="protein sequence ID" value="CEK60868.1"/>
    <property type="molecule type" value="Transcribed_RNA"/>
</dbReference>
<evidence type="ECO:0000313" key="6">
    <source>
        <dbReference type="EMBL" id="CEK60868.1"/>
    </source>
</evidence>
<name>A0A0B6YXD7_9EUPU</name>
<dbReference type="Pfam" id="PF20806">
    <property type="entry name" value="Integrin_A_Ig_3"/>
    <property type="match status" value="1"/>
</dbReference>
<dbReference type="GO" id="GO:0016020">
    <property type="term" value="C:membrane"/>
    <property type="evidence" value="ECO:0007669"/>
    <property type="project" value="UniProtKB-SubCell"/>
</dbReference>
<dbReference type="Gene3D" id="2.60.40.1530">
    <property type="entry name" value="ntegrin, alpha v. Chain A, domain 4"/>
    <property type="match status" value="1"/>
</dbReference>
<feature type="non-terminal residue" evidence="6">
    <location>
        <position position="1"/>
    </location>
</feature>
<dbReference type="InterPro" id="IPR032695">
    <property type="entry name" value="Integrin_dom_sf"/>
</dbReference>
<gene>
    <name evidence="6" type="primary">ORF40587</name>
</gene>
<feature type="non-terminal residue" evidence="6">
    <location>
        <position position="129"/>
    </location>
</feature>
<dbReference type="AlphaFoldDB" id="A0A0B6YXD7"/>
<evidence type="ECO:0000256" key="2">
    <source>
        <dbReference type="ARBA" id="ARBA00023037"/>
    </source>
</evidence>
<evidence type="ECO:0000256" key="3">
    <source>
        <dbReference type="ARBA" id="ARBA00023136"/>
    </source>
</evidence>
<keyword evidence="2" id="KW-0401">Integrin</keyword>
<organism evidence="6">
    <name type="scientific">Arion vulgaris</name>
    <dbReference type="NCBI Taxonomy" id="1028688"/>
    <lineage>
        <taxon>Eukaryota</taxon>
        <taxon>Metazoa</taxon>
        <taxon>Spiralia</taxon>
        <taxon>Lophotrochozoa</taxon>
        <taxon>Mollusca</taxon>
        <taxon>Gastropoda</taxon>
        <taxon>Heterobranchia</taxon>
        <taxon>Euthyneura</taxon>
        <taxon>Panpulmonata</taxon>
        <taxon>Eupulmonata</taxon>
        <taxon>Stylommatophora</taxon>
        <taxon>Helicina</taxon>
        <taxon>Arionoidea</taxon>
        <taxon>Arionidae</taxon>
        <taxon>Arion</taxon>
    </lineage>
</organism>
<feature type="domain" description="Integrin alpha third immunoglobulin-like" evidence="5">
    <location>
        <begin position="2"/>
        <end position="125"/>
    </location>
</feature>